<dbReference type="RefSeq" id="WP_180286778.1">
    <property type="nucleotide sequence ID" value="NZ_JABFDB010000050.1"/>
</dbReference>
<dbReference type="Pfam" id="PF17762">
    <property type="entry name" value="HTH_ParB"/>
    <property type="match status" value="1"/>
</dbReference>
<evidence type="ECO:0000256" key="2">
    <source>
        <dbReference type="ARBA" id="ARBA00022829"/>
    </source>
</evidence>
<dbReference type="Gene3D" id="3.90.1530.30">
    <property type="match status" value="1"/>
</dbReference>
<dbReference type="InterPro" id="IPR050336">
    <property type="entry name" value="Chromosome_partition/occlusion"/>
</dbReference>
<proteinExistence type="inferred from homology"/>
<evidence type="ECO:0000313" key="4">
    <source>
        <dbReference type="EMBL" id="NYZ25005.1"/>
    </source>
</evidence>
<dbReference type="InterPro" id="IPR041468">
    <property type="entry name" value="HTH_ParB/Spo0J"/>
</dbReference>
<sequence length="287" mass="30876">MARKLDTSNAGLFKRAVGRSGAGAGANAALFGLSASMRYREIPLDRIEPDPDQPRRNARDADIATLAASIDQKGLLQPINVREVAADQFRIIAGERRYWAFRQLGRETIPALVLDTVDTQALALIENVQRVDLHPVDVARSLDGLIGEKGLTQEQAAVLIGKSQEYVARLLGILRLPPAIIDEAPARPEVSVSSLMELAEIGDAAAQLALWRGEGGALTVKSLRAVKQNRPAPVPAPAATSFRPTLKTLHTGVAKLRDLSGQGARLTDEDRDALRTLRVAIDALIGR</sequence>
<dbReference type="PANTHER" id="PTHR33375:SF1">
    <property type="entry name" value="CHROMOSOME-PARTITIONING PROTEIN PARB-RELATED"/>
    <property type="match status" value="1"/>
</dbReference>
<reference evidence="4 5" key="1">
    <citation type="submission" date="2020-05" db="EMBL/GenBank/DDBJ databases">
        <title>Azospirillum oleiclasticum sp. nov, a nitrogen-fixing and heavy crude oil-emulsifying bacterium isolated from the crude oil of Yumen Oilfield.</title>
        <authorList>
            <person name="Wu D."/>
            <person name="Cai M."/>
            <person name="Zhang X."/>
        </authorList>
    </citation>
    <scope>NUCLEOTIDE SEQUENCE [LARGE SCALE GENOMIC DNA]</scope>
    <source>
        <strain evidence="4 5">ROY-1-1-2</strain>
    </source>
</reference>
<feature type="domain" description="ParB-like N-terminal" evidence="3">
    <location>
        <begin position="40"/>
        <end position="128"/>
    </location>
</feature>
<dbReference type="EMBL" id="JABFDB010000050">
    <property type="protein sequence ID" value="NYZ25005.1"/>
    <property type="molecule type" value="Genomic_DNA"/>
</dbReference>
<evidence type="ECO:0000313" key="5">
    <source>
        <dbReference type="Proteomes" id="UP000584642"/>
    </source>
</evidence>
<protein>
    <submittedName>
        <fullName evidence="4">ParB/RepB/Spo0J family partition protein</fullName>
    </submittedName>
</protein>
<dbReference type="Pfam" id="PF02195">
    <property type="entry name" value="ParB_N"/>
    <property type="match status" value="1"/>
</dbReference>
<dbReference type="SUPFAM" id="SSF110849">
    <property type="entry name" value="ParB/Sulfiredoxin"/>
    <property type="match status" value="1"/>
</dbReference>
<comment type="caution">
    <text evidence="4">The sequence shown here is derived from an EMBL/GenBank/DDBJ whole genome shotgun (WGS) entry which is preliminary data.</text>
</comment>
<organism evidence="4 5">
    <name type="scientific">Azospirillum oleiclasticum</name>
    <dbReference type="NCBI Taxonomy" id="2735135"/>
    <lineage>
        <taxon>Bacteria</taxon>
        <taxon>Pseudomonadati</taxon>
        <taxon>Pseudomonadota</taxon>
        <taxon>Alphaproteobacteria</taxon>
        <taxon>Rhodospirillales</taxon>
        <taxon>Azospirillaceae</taxon>
        <taxon>Azospirillum</taxon>
    </lineage>
</organism>
<dbReference type="NCBIfam" id="TIGR00180">
    <property type="entry name" value="parB_part"/>
    <property type="match status" value="1"/>
</dbReference>
<keyword evidence="2" id="KW-0159">Chromosome partition</keyword>
<evidence type="ECO:0000256" key="1">
    <source>
        <dbReference type="ARBA" id="ARBA00006295"/>
    </source>
</evidence>
<gene>
    <name evidence="4" type="ORF">HND93_35325</name>
</gene>
<dbReference type="InterPro" id="IPR004437">
    <property type="entry name" value="ParB/RepB/Spo0J"/>
</dbReference>
<dbReference type="SMART" id="SM00470">
    <property type="entry name" value="ParB"/>
    <property type="match status" value="1"/>
</dbReference>
<dbReference type="PANTHER" id="PTHR33375">
    <property type="entry name" value="CHROMOSOME-PARTITIONING PROTEIN PARB-RELATED"/>
    <property type="match status" value="1"/>
</dbReference>
<dbReference type="Proteomes" id="UP000584642">
    <property type="component" value="Unassembled WGS sequence"/>
</dbReference>
<evidence type="ECO:0000259" key="3">
    <source>
        <dbReference type="SMART" id="SM00470"/>
    </source>
</evidence>
<keyword evidence="5" id="KW-1185">Reference proteome</keyword>
<name>A0ABX2TKW8_9PROT</name>
<comment type="similarity">
    <text evidence="1">Belongs to the ParB family.</text>
</comment>
<accession>A0ABX2TKW8</accession>
<dbReference type="InterPro" id="IPR003115">
    <property type="entry name" value="ParB_N"/>
</dbReference>
<dbReference type="InterPro" id="IPR036086">
    <property type="entry name" value="ParB/Sulfiredoxin_sf"/>
</dbReference>
<dbReference type="Gene3D" id="1.10.10.2830">
    <property type="match status" value="1"/>
</dbReference>